<dbReference type="AlphaFoldDB" id="A0A8J3I5M0"/>
<reference evidence="1" key="1">
    <citation type="submission" date="2020-10" db="EMBL/GenBank/DDBJ databases">
        <title>Taxonomic study of unclassified bacteria belonging to the class Ktedonobacteria.</title>
        <authorList>
            <person name="Yabe S."/>
            <person name="Wang C.M."/>
            <person name="Zheng Y."/>
            <person name="Sakai Y."/>
            <person name="Cavaletti L."/>
            <person name="Monciardini P."/>
            <person name="Donadio S."/>
        </authorList>
    </citation>
    <scope>NUCLEOTIDE SEQUENCE</scope>
    <source>
        <strain evidence="1">SOSP1-1</strain>
    </source>
</reference>
<gene>
    <name evidence="1" type="ORF">KSX_89250</name>
</gene>
<sequence length="73" mass="8116">MFLDSYERGELSAAGLKAMLEGRYELIFGKSGYEAAVQRTGNKGFAPILKEVLEVPRVRATTLLNKLLERIGE</sequence>
<dbReference type="Proteomes" id="UP000612362">
    <property type="component" value="Unassembled WGS sequence"/>
</dbReference>
<dbReference type="EMBL" id="BNJF01000009">
    <property type="protein sequence ID" value="GHO50762.1"/>
    <property type="molecule type" value="Genomic_DNA"/>
</dbReference>
<evidence type="ECO:0000313" key="2">
    <source>
        <dbReference type="Proteomes" id="UP000612362"/>
    </source>
</evidence>
<proteinExistence type="predicted"/>
<keyword evidence="2" id="KW-1185">Reference proteome</keyword>
<name>A0A8J3I5M0_9CHLR</name>
<organism evidence="1 2">
    <name type="scientific">Ktedonospora formicarum</name>
    <dbReference type="NCBI Taxonomy" id="2778364"/>
    <lineage>
        <taxon>Bacteria</taxon>
        <taxon>Bacillati</taxon>
        <taxon>Chloroflexota</taxon>
        <taxon>Ktedonobacteria</taxon>
        <taxon>Ktedonobacterales</taxon>
        <taxon>Ktedonobacteraceae</taxon>
        <taxon>Ktedonospora</taxon>
    </lineage>
</organism>
<accession>A0A8J3I5M0</accession>
<protein>
    <submittedName>
        <fullName evidence="1">Uncharacterized protein</fullName>
    </submittedName>
</protein>
<comment type="caution">
    <text evidence="1">The sequence shown here is derived from an EMBL/GenBank/DDBJ whole genome shotgun (WGS) entry which is preliminary data.</text>
</comment>
<evidence type="ECO:0000313" key="1">
    <source>
        <dbReference type="EMBL" id="GHO50762.1"/>
    </source>
</evidence>